<feature type="region of interest" description="Disordered" evidence="1">
    <location>
        <begin position="51"/>
        <end position="78"/>
    </location>
</feature>
<gene>
    <name evidence="2" type="ORF">KOW79_018116</name>
</gene>
<evidence type="ECO:0000256" key="1">
    <source>
        <dbReference type="SAM" id="MobiDB-lite"/>
    </source>
</evidence>
<organism evidence="2 3">
    <name type="scientific">Hemibagrus wyckioides</name>
    <dbReference type="NCBI Taxonomy" id="337641"/>
    <lineage>
        <taxon>Eukaryota</taxon>
        <taxon>Metazoa</taxon>
        <taxon>Chordata</taxon>
        <taxon>Craniata</taxon>
        <taxon>Vertebrata</taxon>
        <taxon>Euteleostomi</taxon>
        <taxon>Actinopterygii</taxon>
        <taxon>Neopterygii</taxon>
        <taxon>Teleostei</taxon>
        <taxon>Ostariophysi</taxon>
        <taxon>Siluriformes</taxon>
        <taxon>Bagridae</taxon>
        <taxon>Hemibagrus</taxon>
    </lineage>
</organism>
<dbReference type="EMBL" id="JAHKSW010000022">
    <property type="protein sequence ID" value="KAG7318361.1"/>
    <property type="molecule type" value="Genomic_DNA"/>
</dbReference>
<accession>A0A9D3N8V5</accession>
<evidence type="ECO:0000313" key="2">
    <source>
        <dbReference type="EMBL" id="KAG7318361.1"/>
    </source>
</evidence>
<sequence length="99" mass="10524">MSKSRRCFCRKASQVADAILIKLLLGRHAEATSRLSPSALTYGAAAPAACRDATRHTTQRARSPGATRAPQQTARHDAAMSMNAEVNLRAEAVLSSSSD</sequence>
<dbReference type="AlphaFoldDB" id="A0A9D3N8V5"/>
<protein>
    <submittedName>
        <fullName evidence="2">Uncharacterized protein</fullName>
    </submittedName>
</protein>
<keyword evidence="3" id="KW-1185">Reference proteome</keyword>
<dbReference type="Proteomes" id="UP000824219">
    <property type="component" value="Linkage Group LG22"/>
</dbReference>
<evidence type="ECO:0000313" key="3">
    <source>
        <dbReference type="Proteomes" id="UP000824219"/>
    </source>
</evidence>
<reference evidence="2 3" key="1">
    <citation type="submission" date="2021-06" db="EMBL/GenBank/DDBJ databases">
        <title>Chromosome-level genome assembly of the red-tail catfish (Hemibagrus wyckioides).</title>
        <authorList>
            <person name="Shao F."/>
        </authorList>
    </citation>
    <scope>NUCLEOTIDE SEQUENCE [LARGE SCALE GENOMIC DNA]</scope>
    <source>
        <strain evidence="2">EC202008001</strain>
        <tissue evidence="2">Blood</tissue>
    </source>
</reference>
<proteinExistence type="predicted"/>
<name>A0A9D3N8V5_9TELE</name>
<comment type="caution">
    <text evidence="2">The sequence shown here is derived from an EMBL/GenBank/DDBJ whole genome shotgun (WGS) entry which is preliminary data.</text>
</comment>